<dbReference type="Proteomes" id="UP000593564">
    <property type="component" value="Unassembled WGS sequence"/>
</dbReference>
<evidence type="ECO:0000256" key="1">
    <source>
        <dbReference type="SAM" id="Phobius"/>
    </source>
</evidence>
<keyword evidence="4" id="KW-1185">Reference proteome</keyword>
<organism evidence="3 4">
    <name type="scientific">Camellia sinensis</name>
    <name type="common">Tea plant</name>
    <name type="synonym">Thea sinensis</name>
    <dbReference type="NCBI Taxonomy" id="4442"/>
    <lineage>
        <taxon>Eukaryota</taxon>
        <taxon>Viridiplantae</taxon>
        <taxon>Streptophyta</taxon>
        <taxon>Embryophyta</taxon>
        <taxon>Tracheophyta</taxon>
        <taxon>Spermatophyta</taxon>
        <taxon>Magnoliopsida</taxon>
        <taxon>eudicotyledons</taxon>
        <taxon>Gunneridae</taxon>
        <taxon>Pentapetalae</taxon>
        <taxon>asterids</taxon>
        <taxon>Ericales</taxon>
        <taxon>Theaceae</taxon>
        <taxon>Camellia</taxon>
    </lineage>
</organism>
<gene>
    <name evidence="3" type="ORF">HYC85_026831</name>
</gene>
<proteinExistence type="predicted"/>
<evidence type="ECO:0000256" key="2">
    <source>
        <dbReference type="SAM" id="SignalP"/>
    </source>
</evidence>
<dbReference type="PANTHER" id="PTHR33881">
    <property type="entry name" value="NEUROGENIC LOCUS NOTCH-LIKE PROTEIN"/>
    <property type="match status" value="1"/>
</dbReference>
<keyword evidence="1" id="KW-0472">Membrane</keyword>
<sequence>MASVRIIAILANLLVLQRWTATADFLSPMLFPYLDAVCKGVECGKGTCKPATNSTFLFECQCDPGWKQTGSALDNDLRFLPCVIPNCTLDYSCTEAAPPVQDKESHANTSFFDPCYWTDCGGGKCNKTSPFTYSCECSQNYYNLLNMTALPCFRECALGMDCSGLGINVMNKSTSPTRSLPDNGTNQASLISQGIVNWLIIVVMVLAPLIVWK</sequence>
<dbReference type="AlphaFoldDB" id="A0A7J7G4N6"/>
<keyword evidence="1" id="KW-1133">Transmembrane helix</keyword>
<dbReference type="PANTHER" id="PTHR33881:SF7">
    <property type="entry name" value="NEUROGENIC LOCUS NOTCH-LIKE PROTEIN"/>
    <property type="match status" value="1"/>
</dbReference>
<evidence type="ECO:0000313" key="4">
    <source>
        <dbReference type="Proteomes" id="UP000593564"/>
    </source>
</evidence>
<feature type="chain" id="PRO_5029821512" description="EGF-like domain-containing protein" evidence="2">
    <location>
        <begin position="23"/>
        <end position="213"/>
    </location>
</feature>
<evidence type="ECO:0000313" key="3">
    <source>
        <dbReference type="EMBL" id="KAF5935702.1"/>
    </source>
</evidence>
<feature type="signal peptide" evidence="2">
    <location>
        <begin position="1"/>
        <end position="22"/>
    </location>
</feature>
<dbReference type="EMBL" id="JACBKZ010000013">
    <property type="protein sequence ID" value="KAF5935702.1"/>
    <property type="molecule type" value="Genomic_DNA"/>
</dbReference>
<keyword evidence="1" id="KW-0812">Transmembrane</keyword>
<feature type="transmembrane region" description="Helical" evidence="1">
    <location>
        <begin position="195"/>
        <end position="212"/>
    </location>
</feature>
<name>A0A7J7G4N6_CAMSI</name>
<reference evidence="3 4" key="2">
    <citation type="submission" date="2020-07" db="EMBL/GenBank/DDBJ databases">
        <title>Genome assembly of wild tea tree DASZ reveals pedigree and selection history of tea varieties.</title>
        <authorList>
            <person name="Zhang W."/>
        </authorList>
    </citation>
    <scope>NUCLEOTIDE SEQUENCE [LARGE SCALE GENOMIC DNA]</scope>
    <source>
        <strain evidence="4">cv. G240</strain>
        <tissue evidence="3">Leaf</tissue>
    </source>
</reference>
<protein>
    <recommendedName>
        <fullName evidence="5">EGF-like domain-containing protein</fullName>
    </recommendedName>
</protein>
<reference evidence="4" key="1">
    <citation type="journal article" date="2020" name="Nat. Commun.">
        <title>Genome assembly of wild tea tree DASZ reveals pedigree and selection history of tea varieties.</title>
        <authorList>
            <person name="Zhang W."/>
            <person name="Zhang Y."/>
            <person name="Qiu H."/>
            <person name="Guo Y."/>
            <person name="Wan H."/>
            <person name="Zhang X."/>
            <person name="Scossa F."/>
            <person name="Alseekh S."/>
            <person name="Zhang Q."/>
            <person name="Wang P."/>
            <person name="Xu L."/>
            <person name="Schmidt M.H."/>
            <person name="Jia X."/>
            <person name="Li D."/>
            <person name="Zhu A."/>
            <person name="Guo F."/>
            <person name="Chen W."/>
            <person name="Ni D."/>
            <person name="Usadel B."/>
            <person name="Fernie A.R."/>
            <person name="Wen W."/>
        </authorList>
    </citation>
    <scope>NUCLEOTIDE SEQUENCE [LARGE SCALE GENOMIC DNA]</scope>
    <source>
        <strain evidence="4">cv. G240</strain>
    </source>
</reference>
<evidence type="ECO:0008006" key="5">
    <source>
        <dbReference type="Google" id="ProtNLM"/>
    </source>
</evidence>
<keyword evidence="2" id="KW-0732">Signal</keyword>
<accession>A0A7J7G4N6</accession>
<comment type="caution">
    <text evidence="3">The sequence shown here is derived from an EMBL/GenBank/DDBJ whole genome shotgun (WGS) entry which is preliminary data.</text>
</comment>